<protein>
    <submittedName>
        <fullName evidence="4">Peptide/nickel transport system ATP-binding protein</fullName>
    </submittedName>
</protein>
<dbReference type="GO" id="GO:0005886">
    <property type="term" value="C:plasma membrane"/>
    <property type="evidence" value="ECO:0007669"/>
    <property type="project" value="TreeGrafter"/>
</dbReference>
<evidence type="ECO:0000259" key="3">
    <source>
        <dbReference type="PROSITE" id="PS50893"/>
    </source>
</evidence>
<sequence length="479" mass="50632">MNDVVVRVRGLTVAAADGRLLLDGGDLEGRRGRVTALTGPSGVGKTTLLRALAGLLPAGTVRRAGEVHVLGRDVLALADRELRDLRRHRLGYVGQDPGSGLNPRMRVRGLLREVAARRDADVVARLLAEVRLPSGEGVERRRPGGLSGGQQRRVALARALARDPEVLLLDEPTAGLDPALRDDIAGLLRDLADRRGLAVILTCHDRRLVDRIADDVVRLGPAGPGRATVRTRTTAPTPAAPDAGPLLAVRGLTAAMGRRDVLHGVDFTVAPGGSTGLIGVSGCGKTTLVRCAVGLHPRSGGTVELDGATLGPSVHDRDREQRRRLQLVPQDPLGALNPARTVGAAIGRPLRLHGRAAGAEIPDRVAELLGRVGLSADLAARRPGELSGGQRQRVSIARALAADPDVLICDEVTSALDEDTAETVMDLLVGLRERRGLALVLISHDLRLVARRTDTVVALADGRVVDAGRTEDVVARRRR</sequence>
<dbReference type="SMART" id="SM00382">
    <property type="entry name" value="AAA"/>
    <property type="match status" value="2"/>
</dbReference>
<dbReference type="InterPro" id="IPR003593">
    <property type="entry name" value="AAA+_ATPase"/>
</dbReference>
<evidence type="ECO:0000313" key="4">
    <source>
        <dbReference type="EMBL" id="REF00868.1"/>
    </source>
</evidence>
<dbReference type="SUPFAM" id="SSF52540">
    <property type="entry name" value="P-loop containing nucleoside triphosphate hydrolases"/>
    <property type="match status" value="2"/>
</dbReference>
<keyword evidence="2 4" id="KW-0067">ATP-binding</keyword>
<feature type="domain" description="ABC transporter" evidence="3">
    <location>
        <begin position="6"/>
        <end position="246"/>
    </location>
</feature>
<dbReference type="Proteomes" id="UP000256661">
    <property type="component" value="Unassembled WGS sequence"/>
</dbReference>
<proteinExistence type="predicted"/>
<dbReference type="PANTHER" id="PTHR24220:SF685">
    <property type="entry name" value="ABC TRANSPORTER RELATED"/>
    <property type="match status" value="1"/>
</dbReference>
<dbReference type="CDD" id="cd03257">
    <property type="entry name" value="ABC_NikE_OppD_transporters"/>
    <property type="match status" value="1"/>
</dbReference>
<dbReference type="AlphaFoldDB" id="A0A3D9SZ57"/>
<keyword evidence="1" id="KW-0547">Nucleotide-binding</keyword>
<name>A0A3D9SZ57_9ACTN</name>
<feature type="domain" description="ABC transporter" evidence="3">
    <location>
        <begin position="247"/>
        <end position="479"/>
    </location>
</feature>
<dbReference type="InterPro" id="IPR017871">
    <property type="entry name" value="ABC_transporter-like_CS"/>
</dbReference>
<dbReference type="GO" id="GO:0005524">
    <property type="term" value="F:ATP binding"/>
    <property type="evidence" value="ECO:0007669"/>
    <property type="project" value="UniProtKB-KW"/>
</dbReference>
<reference evidence="4 5" key="1">
    <citation type="submission" date="2018-08" db="EMBL/GenBank/DDBJ databases">
        <title>Sequencing the genomes of 1000 actinobacteria strains.</title>
        <authorList>
            <person name="Klenk H.-P."/>
        </authorList>
    </citation>
    <scope>NUCLEOTIDE SEQUENCE [LARGE SCALE GENOMIC DNA]</scope>
    <source>
        <strain evidence="4 5">DSM 43927</strain>
    </source>
</reference>
<dbReference type="RefSeq" id="WP_211328885.1">
    <property type="nucleotide sequence ID" value="NZ_QTTT01000001.1"/>
</dbReference>
<dbReference type="InterPro" id="IPR015854">
    <property type="entry name" value="ABC_transpr_LolD-like"/>
</dbReference>
<accession>A0A3D9SZ57</accession>
<evidence type="ECO:0000313" key="5">
    <source>
        <dbReference type="Proteomes" id="UP000256661"/>
    </source>
</evidence>
<dbReference type="PROSITE" id="PS50893">
    <property type="entry name" value="ABC_TRANSPORTER_2"/>
    <property type="match status" value="2"/>
</dbReference>
<organism evidence="4 5">
    <name type="scientific">Thermomonospora umbrina</name>
    <dbReference type="NCBI Taxonomy" id="111806"/>
    <lineage>
        <taxon>Bacteria</taxon>
        <taxon>Bacillati</taxon>
        <taxon>Actinomycetota</taxon>
        <taxon>Actinomycetes</taxon>
        <taxon>Streptosporangiales</taxon>
        <taxon>Thermomonosporaceae</taxon>
        <taxon>Thermomonospora</taxon>
    </lineage>
</organism>
<evidence type="ECO:0000256" key="2">
    <source>
        <dbReference type="ARBA" id="ARBA00022840"/>
    </source>
</evidence>
<evidence type="ECO:0000256" key="1">
    <source>
        <dbReference type="ARBA" id="ARBA00022741"/>
    </source>
</evidence>
<dbReference type="InterPro" id="IPR003439">
    <property type="entry name" value="ABC_transporter-like_ATP-bd"/>
</dbReference>
<dbReference type="GO" id="GO:0016887">
    <property type="term" value="F:ATP hydrolysis activity"/>
    <property type="evidence" value="ECO:0007669"/>
    <property type="project" value="InterPro"/>
</dbReference>
<comment type="caution">
    <text evidence="4">The sequence shown here is derived from an EMBL/GenBank/DDBJ whole genome shotgun (WGS) entry which is preliminary data.</text>
</comment>
<dbReference type="PANTHER" id="PTHR24220">
    <property type="entry name" value="IMPORT ATP-BINDING PROTEIN"/>
    <property type="match status" value="1"/>
</dbReference>
<keyword evidence="5" id="KW-1185">Reference proteome</keyword>
<dbReference type="GO" id="GO:0022857">
    <property type="term" value="F:transmembrane transporter activity"/>
    <property type="evidence" value="ECO:0007669"/>
    <property type="project" value="TreeGrafter"/>
</dbReference>
<dbReference type="InterPro" id="IPR027417">
    <property type="entry name" value="P-loop_NTPase"/>
</dbReference>
<gene>
    <name evidence="4" type="ORF">DFJ69_6463</name>
</gene>
<dbReference type="Pfam" id="PF00005">
    <property type="entry name" value="ABC_tran"/>
    <property type="match status" value="2"/>
</dbReference>
<dbReference type="PROSITE" id="PS00211">
    <property type="entry name" value="ABC_TRANSPORTER_1"/>
    <property type="match status" value="2"/>
</dbReference>
<dbReference type="EMBL" id="QTTT01000001">
    <property type="protein sequence ID" value="REF00868.1"/>
    <property type="molecule type" value="Genomic_DNA"/>
</dbReference>
<dbReference type="Gene3D" id="3.40.50.300">
    <property type="entry name" value="P-loop containing nucleotide triphosphate hydrolases"/>
    <property type="match status" value="2"/>
</dbReference>